<protein>
    <submittedName>
        <fullName evidence="2">Uncharacterized protein</fullName>
    </submittedName>
</protein>
<accession>E6UIB7</accession>
<evidence type="ECO:0000313" key="2">
    <source>
        <dbReference type="EMBL" id="ADU22178.1"/>
    </source>
</evidence>
<dbReference type="eggNOG" id="ENOG5033B6A">
    <property type="taxonomic scope" value="Bacteria"/>
</dbReference>
<dbReference type="KEGG" id="ral:Rumal_1678"/>
<name>E6UIB7_RUMA7</name>
<feature type="region of interest" description="Disordered" evidence="1">
    <location>
        <begin position="1"/>
        <end position="28"/>
    </location>
</feature>
<dbReference type="EMBL" id="CP002403">
    <property type="protein sequence ID" value="ADU22178.1"/>
    <property type="molecule type" value="Genomic_DNA"/>
</dbReference>
<reference evidence="2 3" key="1">
    <citation type="journal article" date="2011" name="J. Bacteriol.">
        <title>Complete genome of the cellulolytic ruminal bacterium Ruminococcus albus 7.</title>
        <authorList>
            <person name="Suen G."/>
            <person name="Stevenson D.M."/>
            <person name="Bruce D.C."/>
            <person name="Chertkov O."/>
            <person name="Copeland A."/>
            <person name="Cheng J.F."/>
            <person name="Detter C."/>
            <person name="Detter J.C."/>
            <person name="Goodwin L.A."/>
            <person name="Han C.S."/>
            <person name="Hauser L.J."/>
            <person name="Ivanova N.N."/>
            <person name="Kyrpides N.C."/>
            <person name="Land M.L."/>
            <person name="Lapidus A."/>
            <person name="Lucas S."/>
            <person name="Ovchinnikova G."/>
            <person name="Pitluck S."/>
            <person name="Tapia R."/>
            <person name="Woyke T."/>
            <person name="Boyum J."/>
            <person name="Mead D."/>
            <person name="Weimer P.J."/>
        </authorList>
    </citation>
    <scope>NUCLEOTIDE SEQUENCE [LARGE SCALE GENOMIC DNA]</scope>
    <source>
        <strain evidence="3">ATCC 27210 / DSM 20455 / JCM 14654 / NCDO 2250 / 7</strain>
    </source>
</reference>
<dbReference type="STRING" id="697329.Rumal_1678"/>
<organism evidence="2 3">
    <name type="scientific">Ruminococcus albus (strain ATCC 27210 / DSM 20455 / JCM 14654 / NCDO 2250 / 7)</name>
    <dbReference type="NCBI Taxonomy" id="697329"/>
    <lineage>
        <taxon>Bacteria</taxon>
        <taxon>Bacillati</taxon>
        <taxon>Bacillota</taxon>
        <taxon>Clostridia</taxon>
        <taxon>Eubacteriales</taxon>
        <taxon>Oscillospiraceae</taxon>
        <taxon>Ruminococcus</taxon>
    </lineage>
</organism>
<sequence length="72" mass="8186">MRRVMEMQRRSRDAVSKESSPKTINNKDTSVSDILGHIKIDEEKALIALLIFILYKQGADIKLLLGLAYLLL</sequence>
<feature type="compositionally biased region" description="Basic and acidic residues" evidence="1">
    <location>
        <begin position="1"/>
        <end position="20"/>
    </location>
</feature>
<evidence type="ECO:0000256" key="1">
    <source>
        <dbReference type="SAM" id="MobiDB-lite"/>
    </source>
</evidence>
<dbReference type="AlphaFoldDB" id="E6UIB7"/>
<evidence type="ECO:0000313" key="3">
    <source>
        <dbReference type="Proteomes" id="UP000006919"/>
    </source>
</evidence>
<dbReference type="HOGENOM" id="CLU_2719866_0_0_9"/>
<proteinExistence type="predicted"/>
<gene>
    <name evidence="2" type="ordered locus">Rumal_1678</name>
</gene>
<dbReference type="Proteomes" id="UP000006919">
    <property type="component" value="Chromosome"/>
</dbReference>